<dbReference type="GO" id="GO:0015977">
    <property type="term" value="P:carbon fixation"/>
    <property type="evidence" value="ECO:0007669"/>
    <property type="project" value="InterPro"/>
</dbReference>
<dbReference type="InterPro" id="IPR033966">
    <property type="entry name" value="RuBisCO"/>
</dbReference>
<dbReference type="InterPro" id="IPR017443">
    <property type="entry name" value="RuBisCO_lsu_fd_N"/>
</dbReference>
<protein>
    <recommendedName>
        <fullName evidence="1">Ribulose bisphosphate carboxylase large subunit ferrodoxin-like N-terminal domain-containing protein</fullName>
    </recommendedName>
</protein>
<dbReference type="SUPFAM" id="SSF54966">
    <property type="entry name" value="RuBisCO, large subunit, small (N-terminal) domain"/>
    <property type="match status" value="1"/>
</dbReference>
<sequence length="79" mass="8626">MDPIEASAAVAGESFTATRTVIGNVFGSKPIEALRLEDMRIPVAYAKTFPDPPHGTVMERKYPNKYGGVREISRSRVSS</sequence>
<dbReference type="Gene3D" id="3.30.70.150">
    <property type="entry name" value="RuBisCO large subunit, N-terminal domain"/>
    <property type="match status" value="1"/>
</dbReference>
<dbReference type="PANTHER" id="PTHR42704:SF17">
    <property type="entry name" value="RIBULOSE BISPHOSPHATE CARBOXYLASE LARGE CHAIN"/>
    <property type="match status" value="1"/>
</dbReference>
<evidence type="ECO:0000313" key="3">
    <source>
        <dbReference type="Proteomes" id="UP000516173"/>
    </source>
</evidence>
<dbReference type="EMBL" id="AP023396">
    <property type="protein sequence ID" value="BCK55631.1"/>
    <property type="molecule type" value="Genomic_DNA"/>
</dbReference>
<dbReference type="InterPro" id="IPR036422">
    <property type="entry name" value="RuBisCO_lsu_N_sf"/>
</dbReference>
<accession>A0A7G1KLB3</accession>
<feature type="domain" description="Ribulose bisphosphate carboxylase large subunit ferrodoxin-like N-terminal" evidence="1">
    <location>
        <begin position="20"/>
        <end position="45"/>
    </location>
</feature>
<evidence type="ECO:0000259" key="1">
    <source>
        <dbReference type="Pfam" id="PF02788"/>
    </source>
</evidence>
<keyword evidence="3" id="KW-1185">Reference proteome</keyword>
<reference evidence="2 3" key="1">
    <citation type="submission" date="2020-08" db="EMBL/GenBank/DDBJ databases">
        <title>Genome Sequencing of Nocardia wallacei strain FMUON74 and assembly.</title>
        <authorList>
            <person name="Toyokawa M."/>
            <person name="Uesaka K."/>
        </authorList>
    </citation>
    <scope>NUCLEOTIDE SEQUENCE [LARGE SCALE GENOMIC DNA]</scope>
    <source>
        <strain evidence="2 3">FMUON74</strain>
    </source>
</reference>
<dbReference type="AlphaFoldDB" id="A0A7G1KLB3"/>
<dbReference type="Pfam" id="PF02788">
    <property type="entry name" value="RuBisCO_large_N"/>
    <property type="match status" value="1"/>
</dbReference>
<organism evidence="2 3">
    <name type="scientific">Nocardia wallacei</name>
    <dbReference type="NCBI Taxonomy" id="480035"/>
    <lineage>
        <taxon>Bacteria</taxon>
        <taxon>Bacillati</taxon>
        <taxon>Actinomycetota</taxon>
        <taxon>Actinomycetes</taxon>
        <taxon>Mycobacteriales</taxon>
        <taxon>Nocardiaceae</taxon>
        <taxon>Nocardia</taxon>
    </lineage>
</organism>
<evidence type="ECO:0000313" key="2">
    <source>
        <dbReference type="EMBL" id="BCK55631.1"/>
    </source>
</evidence>
<dbReference type="PANTHER" id="PTHR42704">
    <property type="entry name" value="RIBULOSE BISPHOSPHATE CARBOXYLASE"/>
    <property type="match status" value="1"/>
</dbReference>
<dbReference type="RefSeq" id="WP_232111071.1">
    <property type="nucleotide sequence ID" value="NZ_AP023396.1"/>
</dbReference>
<proteinExistence type="predicted"/>
<dbReference type="GeneID" id="80351669"/>
<dbReference type="GO" id="GO:0016984">
    <property type="term" value="F:ribulose-bisphosphate carboxylase activity"/>
    <property type="evidence" value="ECO:0007669"/>
    <property type="project" value="InterPro"/>
</dbReference>
<gene>
    <name evidence="2" type="ORF">NWFMUON74_34030</name>
</gene>
<name>A0A7G1KLB3_9NOCA</name>
<dbReference type="Proteomes" id="UP000516173">
    <property type="component" value="Chromosome"/>
</dbReference>
<dbReference type="KEGG" id="nwl:NWFMUON74_34030"/>